<accession>A0A1Q3D2E4</accession>
<dbReference type="EMBL" id="BDDD01003965">
    <property type="protein sequence ID" value="GAV86581.1"/>
    <property type="molecule type" value="Genomic_DNA"/>
</dbReference>
<evidence type="ECO:0000256" key="1">
    <source>
        <dbReference type="SAM" id="MobiDB-lite"/>
    </source>
</evidence>
<dbReference type="PANTHER" id="PTHR35046:SF26">
    <property type="entry name" value="RNA-DIRECTED DNA POLYMERASE"/>
    <property type="match status" value="1"/>
</dbReference>
<organism evidence="3 4">
    <name type="scientific">Cephalotus follicularis</name>
    <name type="common">Albany pitcher plant</name>
    <dbReference type="NCBI Taxonomy" id="3775"/>
    <lineage>
        <taxon>Eukaryota</taxon>
        <taxon>Viridiplantae</taxon>
        <taxon>Streptophyta</taxon>
        <taxon>Embryophyta</taxon>
        <taxon>Tracheophyta</taxon>
        <taxon>Spermatophyta</taxon>
        <taxon>Magnoliopsida</taxon>
        <taxon>eudicotyledons</taxon>
        <taxon>Gunneridae</taxon>
        <taxon>Pentapetalae</taxon>
        <taxon>rosids</taxon>
        <taxon>fabids</taxon>
        <taxon>Oxalidales</taxon>
        <taxon>Cephalotaceae</taxon>
        <taxon>Cephalotus</taxon>
    </lineage>
</organism>
<dbReference type="Proteomes" id="UP000187406">
    <property type="component" value="Unassembled WGS sequence"/>
</dbReference>
<sequence>MKKLHEQIQTKIEKSNEAYQKKANKHRKKIEYHPSALVWIHLRKERFSTKRKSKLAPRVDGPFEVLENIGSNAYKINLHGDYGVSAPFNVGDLSPFLEDDFDLRANPQLPQENDPGVSLDQLKQPHEPTLSSPLVLIRSQSSTLSQGETLSSMTFELSLISCIQPTC</sequence>
<dbReference type="PANTHER" id="PTHR35046">
    <property type="entry name" value="ZINC KNUCKLE (CCHC-TYPE) FAMILY PROTEIN"/>
    <property type="match status" value="1"/>
</dbReference>
<dbReference type="InterPro" id="IPR056924">
    <property type="entry name" value="SH3_Tf2-1"/>
</dbReference>
<gene>
    <name evidence="3" type="ORF">CFOL_v3_30011</name>
</gene>
<name>A0A1Q3D2E4_CEPFO</name>
<dbReference type="OrthoDB" id="2273864at2759"/>
<comment type="caution">
    <text evidence="3">The sequence shown here is derived from an EMBL/GenBank/DDBJ whole genome shotgun (WGS) entry which is preliminary data.</text>
</comment>
<dbReference type="AlphaFoldDB" id="A0A1Q3D2E4"/>
<feature type="region of interest" description="Disordered" evidence="1">
    <location>
        <begin position="1"/>
        <end position="26"/>
    </location>
</feature>
<feature type="compositionally biased region" description="Basic and acidic residues" evidence="1">
    <location>
        <begin position="1"/>
        <end position="20"/>
    </location>
</feature>
<dbReference type="InParanoid" id="A0A1Q3D2E4"/>
<feature type="domain" description="Tf2-1-like SH3-like" evidence="2">
    <location>
        <begin position="37"/>
        <end position="96"/>
    </location>
</feature>
<feature type="region of interest" description="Disordered" evidence="1">
    <location>
        <begin position="105"/>
        <end position="127"/>
    </location>
</feature>
<keyword evidence="4" id="KW-1185">Reference proteome</keyword>
<proteinExistence type="predicted"/>
<evidence type="ECO:0000313" key="4">
    <source>
        <dbReference type="Proteomes" id="UP000187406"/>
    </source>
</evidence>
<evidence type="ECO:0000259" key="2">
    <source>
        <dbReference type="Pfam" id="PF24626"/>
    </source>
</evidence>
<protein>
    <recommendedName>
        <fullName evidence="2">Tf2-1-like SH3-like domain-containing protein</fullName>
    </recommendedName>
</protein>
<evidence type="ECO:0000313" key="3">
    <source>
        <dbReference type="EMBL" id="GAV86581.1"/>
    </source>
</evidence>
<reference evidence="4" key="1">
    <citation type="submission" date="2016-04" db="EMBL/GenBank/DDBJ databases">
        <title>Cephalotus genome sequencing.</title>
        <authorList>
            <person name="Fukushima K."/>
            <person name="Hasebe M."/>
            <person name="Fang X."/>
        </authorList>
    </citation>
    <scope>NUCLEOTIDE SEQUENCE [LARGE SCALE GENOMIC DNA]</scope>
    <source>
        <strain evidence="4">cv. St1</strain>
    </source>
</reference>
<dbReference type="Pfam" id="PF24626">
    <property type="entry name" value="SH3_Tf2-1"/>
    <property type="match status" value="1"/>
</dbReference>